<dbReference type="InterPro" id="IPR031304">
    <property type="entry name" value="SLT_2"/>
</dbReference>
<gene>
    <name evidence="4" type="ORF">K7472_21485</name>
</gene>
<dbReference type="PANTHER" id="PTHR30163">
    <property type="entry name" value="MEMBRANE-BOUND LYTIC MUREIN TRANSGLYCOSYLASE B"/>
    <property type="match status" value="1"/>
</dbReference>
<feature type="compositionally biased region" description="Low complexity" evidence="1">
    <location>
        <begin position="381"/>
        <end position="394"/>
    </location>
</feature>
<feature type="region of interest" description="Disordered" evidence="1">
    <location>
        <begin position="45"/>
        <end position="82"/>
    </location>
</feature>
<dbReference type="InterPro" id="IPR043426">
    <property type="entry name" value="MltB-like"/>
</dbReference>
<keyword evidence="5" id="KW-1185">Reference proteome</keyword>
<dbReference type="SUPFAM" id="SSF53955">
    <property type="entry name" value="Lysozyme-like"/>
    <property type="match status" value="1"/>
</dbReference>
<evidence type="ECO:0000313" key="4">
    <source>
        <dbReference type="EMBL" id="MBY8887390.1"/>
    </source>
</evidence>
<dbReference type="PANTHER" id="PTHR30163:SF8">
    <property type="entry name" value="LYTIC MUREIN TRANSGLYCOSYLASE"/>
    <property type="match status" value="1"/>
</dbReference>
<feature type="chain" id="PRO_5045168433" evidence="2">
    <location>
        <begin position="25"/>
        <end position="394"/>
    </location>
</feature>
<dbReference type="Pfam" id="PF13406">
    <property type="entry name" value="SLT_2"/>
    <property type="match status" value="1"/>
</dbReference>
<dbReference type="RefSeq" id="WP_222980145.1">
    <property type="nucleotide sequence ID" value="NZ_JAINVZ010000016.1"/>
</dbReference>
<accession>A0ABS7QW20</accession>
<proteinExistence type="predicted"/>
<evidence type="ECO:0000313" key="5">
    <source>
        <dbReference type="Proteomes" id="UP001198565"/>
    </source>
</evidence>
<evidence type="ECO:0000256" key="2">
    <source>
        <dbReference type="SAM" id="SignalP"/>
    </source>
</evidence>
<dbReference type="Proteomes" id="UP001198565">
    <property type="component" value="Unassembled WGS sequence"/>
</dbReference>
<sequence length="394" mass="38425">MAVRFGRRVRKGAAGTAVAAMAMAALTASQAPGLAAGVTHGSAVSPPGTGIDGGSAPYITDLPPLNSPTKPGSPGTQPGTGVTVTPGGAGIPATVLAAYKNAEATLRGTEPGCGLPWQLLAGIGQVESGQADNGDVDAQGTTLRPIYGPELDGHGFALIPDTDGGRYDGDPRYDRAVGPMQFIPSTWATWGADGNHDGKKDPNNVFDAALAAGDYLCAVGGDLTTTAGVEKAILGYNHSDAYLASVMSWFQYFRDGTHEVPDDPSGGAGSGPGLLPTATPSPSASPSHSAAPGHSPSPSHSPRPTASASGSIGPAPSKSPKPKPSPTGTCSSGSPSPSPSPSGSGPASPSPSPSPSGSASGSPSPSGSSSPSPTGSPSPSPSGTCTPSPSPSHS</sequence>
<dbReference type="InterPro" id="IPR023346">
    <property type="entry name" value="Lysozyme-like_dom_sf"/>
</dbReference>
<dbReference type="Gene3D" id="1.10.530.10">
    <property type="match status" value="1"/>
</dbReference>
<dbReference type="CDD" id="cd13399">
    <property type="entry name" value="Slt35-like"/>
    <property type="match status" value="1"/>
</dbReference>
<evidence type="ECO:0000256" key="1">
    <source>
        <dbReference type="SAM" id="MobiDB-lite"/>
    </source>
</evidence>
<dbReference type="EMBL" id="JAINVZ010000016">
    <property type="protein sequence ID" value="MBY8887390.1"/>
    <property type="molecule type" value="Genomic_DNA"/>
</dbReference>
<feature type="signal peptide" evidence="2">
    <location>
        <begin position="1"/>
        <end position="24"/>
    </location>
</feature>
<comment type="caution">
    <text evidence="4">The sequence shown here is derived from an EMBL/GenBank/DDBJ whole genome shotgun (WGS) entry which is preliminary data.</text>
</comment>
<feature type="compositionally biased region" description="Low complexity" evidence="1">
    <location>
        <begin position="326"/>
        <end position="347"/>
    </location>
</feature>
<keyword evidence="2" id="KW-0732">Signal</keyword>
<organism evidence="4 5">
    <name type="scientific">Streptantibioticus parmotrematis</name>
    <dbReference type="NCBI Taxonomy" id="2873249"/>
    <lineage>
        <taxon>Bacteria</taxon>
        <taxon>Bacillati</taxon>
        <taxon>Actinomycetota</taxon>
        <taxon>Actinomycetes</taxon>
        <taxon>Kitasatosporales</taxon>
        <taxon>Streptomycetaceae</taxon>
        <taxon>Streptantibioticus</taxon>
    </lineage>
</organism>
<evidence type="ECO:0000259" key="3">
    <source>
        <dbReference type="Pfam" id="PF13406"/>
    </source>
</evidence>
<feature type="compositionally biased region" description="Low complexity" evidence="1">
    <location>
        <begin position="68"/>
        <end position="82"/>
    </location>
</feature>
<feature type="domain" description="Transglycosylase SLT" evidence="3">
    <location>
        <begin position="176"/>
        <end position="219"/>
    </location>
</feature>
<reference evidence="4 5" key="1">
    <citation type="submission" date="2021-08" db="EMBL/GenBank/DDBJ databases">
        <title>Streptomyces sp. PTM05 isolated from lichen.</title>
        <authorList>
            <person name="Somphong A."/>
            <person name="Phongsopitanun W."/>
            <person name="Tanasupawat S."/>
        </authorList>
    </citation>
    <scope>NUCLEOTIDE SEQUENCE [LARGE SCALE GENOMIC DNA]</scope>
    <source>
        <strain evidence="4 5">Ptm05</strain>
    </source>
</reference>
<name>A0ABS7QW20_9ACTN</name>
<feature type="region of interest" description="Disordered" evidence="1">
    <location>
        <begin position="260"/>
        <end position="394"/>
    </location>
</feature>
<feature type="compositionally biased region" description="Low complexity" evidence="1">
    <location>
        <begin position="273"/>
        <end position="316"/>
    </location>
</feature>
<protein>
    <submittedName>
        <fullName evidence="4">Lytic transglycosylase domain-containing protein</fullName>
    </submittedName>
</protein>
<feature type="compositionally biased region" description="Low complexity" evidence="1">
    <location>
        <begin position="355"/>
        <end position="373"/>
    </location>
</feature>